<feature type="domain" description="UDENN" evidence="2">
    <location>
        <begin position="15"/>
        <end position="451"/>
    </location>
</feature>
<name>A0ABP9Y3G8_9FUNG</name>
<evidence type="ECO:0000259" key="2">
    <source>
        <dbReference type="PROSITE" id="PS50211"/>
    </source>
</evidence>
<protein>
    <recommendedName>
        <fullName evidence="2">UDENN domain-containing protein</fullName>
    </recommendedName>
</protein>
<dbReference type="InterPro" id="IPR051731">
    <property type="entry name" value="DENND11/AVL9_GEFs"/>
</dbReference>
<dbReference type="EMBL" id="BAABUJ010000019">
    <property type="protein sequence ID" value="GAA5801554.1"/>
    <property type="molecule type" value="Genomic_DNA"/>
</dbReference>
<dbReference type="PANTHER" id="PTHR31017:SF1">
    <property type="entry name" value="LATE SECRETORY PATHWAY PROTEIN AVL9 HOMOLOG"/>
    <property type="match status" value="1"/>
</dbReference>
<dbReference type="PANTHER" id="PTHR31017">
    <property type="entry name" value="LATE SECRETORY PATHWAY PROTEIN AVL9-RELATED"/>
    <property type="match status" value="1"/>
</dbReference>
<comment type="caution">
    <text evidence="3">The sequence shown here is derived from an EMBL/GenBank/DDBJ whole genome shotgun (WGS) entry which is preliminary data.</text>
</comment>
<proteinExistence type="inferred from homology"/>
<sequence length="604" mass="68388">MEQALLAQDKDSQIAAILVVGFHHAYGPIVEFCLPPLPDHEGKQTTLEKLELPEEWSFLPFLALPDGAHQKDEDFAYFHLPPVPGWAVAKTTLFGISCNRQIPTKDLLVKTPDITRSIVQKAVVVLAKQPIFGPLRQKLAVITAAWFNQRDFTKLEILYNLYNNLNSTFYGPIDDSTLYMGTSVSRGNLLFYGYPVERLCTFQYSLTSLIPGLLRNLQDSGAPELDTSDEDRTTVEAKVLSDGSKESLLKYMGLPLNIFEKGSFFQPYIPLQQIDMLSSDQTKSYVVGTTNQIFFHHKSDTKIDVLVNVETGTLEFYNTQLVSLVSPTIADRRWMENIVKVVNDTWNTNDPSRPLQNTYLGSDDYLRARFEEYVLSLLSSVKHAQVHNMMDTIYEDTNSEEIMTDENEEHNYLSDYGMKWLKAWWDTNNFRKWNQYTDHEIYEIVEPGHPGMGNISIADLQNTLSNRLRDLQLKQNLTPIRNTLSKAMSGGAKAVSSGRSKLMKGVDAFWNEGSTDVISTSPTSTTRELETTTQQAGRLFSNFSSFLTRKSKEFSQVMEESVSENHSPANSTQSVDDAAFVDVAQMYPFTKNKPNKSEEKILDV</sequence>
<evidence type="ECO:0000313" key="3">
    <source>
        <dbReference type="EMBL" id="GAA5801554.1"/>
    </source>
</evidence>
<keyword evidence="4" id="KW-1185">Reference proteome</keyword>
<gene>
    <name evidence="3" type="ORF">HPULCUR_007002</name>
</gene>
<evidence type="ECO:0000256" key="1">
    <source>
        <dbReference type="ARBA" id="ARBA00038178"/>
    </source>
</evidence>
<reference evidence="3 4" key="1">
    <citation type="submission" date="2024-04" db="EMBL/GenBank/DDBJ databases">
        <title>genome sequences of Mucor flavus KT1a and Helicostylum pulchrum KT1b strains isolation_sourced from the surface of a dry-aged beef.</title>
        <authorList>
            <person name="Toyotome T."/>
            <person name="Hosono M."/>
            <person name="Torimaru M."/>
            <person name="Fukuda K."/>
            <person name="Mikami N."/>
        </authorList>
    </citation>
    <scope>NUCLEOTIDE SEQUENCE [LARGE SCALE GENOMIC DNA]</scope>
    <source>
        <strain evidence="3 4">KT1b</strain>
    </source>
</reference>
<dbReference type="Proteomes" id="UP001476247">
    <property type="component" value="Unassembled WGS sequence"/>
</dbReference>
<dbReference type="InterPro" id="IPR037516">
    <property type="entry name" value="Tripartite_DENN"/>
</dbReference>
<dbReference type="InterPro" id="IPR018307">
    <property type="entry name" value="ABL9/DENND6_dom"/>
</dbReference>
<dbReference type="Pfam" id="PF09794">
    <property type="entry name" value="Avl9"/>
    <property type="match status" value="2"/>
</dbReference>
<organism evidence="3 4">
    <name type="scientific">Helicostylum pulchrum</name>
    <dbReference type="NCBI Taxonomy" id="562976"/>
    <lineage>
        <taxon>Eukaryota</taxon>
        <taxon>Fungi</taxon>
        <taxon>Fungi incertae sedis</taxon>
        <taxon>Mucoromycota</taxon>
        <taxon>Mucoromycotina</taxon>
        <taxon>Mucoromycetes</taxon>
        <taxon>Mucorales</taxon>
        <taxon>Mucorineae</taxon>
        <taxon>Mucoraceae</taxon>
        <taxon>Helicostylum</taxon>
    </lineage>
</organism>
<accession>A0ABP9Y3G8</accession>
<evidence type="ECO:0000313" key="4">
    <source>
        <dbReference type="Proteomes" id="UP001476247"/>
    </source>
</evidence>
<comment type="similarity">
    <text evidence="1">Belongs to the AVL9 family.</text>
</comment>
<dbReference type="PROSITE" id="PS50211">
    <property type="entry name" value="DENN"/>
    <property type="match status" value="1"/>
</dbReference>